<reference evidence="2" key="1">
    <citation type="submission" date="2017-05" db="EMBL/GenBank/DDBJ databases">
        <authorList>
            <person name="Sung H."/>
        </authorList>
    </citation>
    <scope>NUCLEOTIDE SEQUENCE [LARGE SCALE GENOMIC DNA]</scope>
    <source>
        <strain evidence="2">AR23208</strain>
    </source>
</reference>
<name>A0A1Y0IRR5_9BACL</name>
<organism evidence="1 2">
    <name type="scientific">Tumebacillus avium</name>
    <dbReference type="NCBI Taxonomy" id="1903704"/>
    <lineage>
        <taxon>Bacteria</taxon>
        <taxon>Bacillati</taxon>
        <taxon>Bacillota</taxon>
        <taxon>Bacilli</taxon>
        <taxon>Bacillales</taxon>
        <taxon>Alicyclobacillaceae</taxon>
        <taxon>Tumebacillus</taxon>
    </lineage>
</organism>
<keyword evidence="2" id="KW-1185">Reference proteome</keyword>
<dbReference type="RefSeq" id="WP_087458545.1">
    <property type="nucleotide sequence ID" value="NZ_CP021434.1"/>
</dbReference>
<sequence>MNPWKRFWKPLTGRCPYCSYKLLTTPSETGFGGRYRACPNQHYVEETVPAADTVLVYELKGAVIEHPVFTVIQPDKLNK</sequence>
<dbReference type="EMBL" id="CP021434">
    <property type="protein sequence ID" value="ARU63201.1"/>
    <property type="molecule type" value="Genomic_DNA"/>
</dbReference>
<proteinExistence type="predicted"/>
<evidence type="ECO:0000313" key="1">
    <source>
        <dbReference type="EMBL" id="ARU63201.1"/>
    </source>
</evidence>
<dbReference type="Proteomes" id="UP000195437">
    <property type="component" value="Chromosome"/>
</dbReference>
<evidence type="ECO:0000313" key="2">
    <source>
        <dbReference type="Proteomes" id="UP000195437"/>
    </source>
</evidence>
<dbReference type="KEGG" id="tum:CBW65_21135"/>
<protein>
    <submittedName>
        <fullName evidence="1">Uncharacterized protein</fullName>
    </submittedName>
</protein>
<accession>A0A1Y0IRR5</accession>
<gene>
    <name evidence="1" type="ORF">CBW65_21135</name>
</gene>
<dbReference type="OrthoDB" id="2382036at2"/>
<dbReference type="AlphaFoldDB" id="A0A1Y0IRR5"/>